<reference evidence="3" key="1">
    <citation type="submission" date="2021-01" db="EMBL/GenBank/DDBJ databases">
        <authorList>
            <person name="Corre E."/>
            <person name="Pelletier E."/>
            <person name="Niang G."/>
            <person name="Scheremetjew M."/>
            <person name="Finn R."/>
            <person name="Kale V."/>
            <person name="Holt S."/>
            <person name="Cochrane G."/>
            <person name="Meng A."/>
            <person name="Brown T."/>
            <person name="Cohen L."/>
        </authorList>
    </citation>
    <scope>NUCLEOTIDE SEQUENCE</scope>
    <source>
        <strain evidence="3">CCMP1381</strain>
    </source>
</reference>
<evidence type="ECO:0008006" key="4">
    <source>
        <dbReference type="Google" id="ProtNLM"/>
    </source>
</evidence>
<dbReference type="InterPro" id="IPR036380">
    <property type="entry name" value="Isochorismatase-like_sf"/>
</dbReference>
<dbReference type="PANTHER" id="PTHR11080:SF2">
    <property type="entry name" value="LD05707P"/>
    <property type="match status" value="1"/>
</dbReference>
<proteinExistence type="inferred from homology"/>
<evidence type="ECO:0000313" key="3">
    <source>
        <dbReference type="EMBL" id="CAD9499211.1"/>
    </source>
</evidence>
<organism evidence="3">
    <name type="scientific">Octactis speculum</name>
    <dbReference type="NCBI Taxonomy" id="3111310"/>
    <lineage>
        <taxon>Eukaryota</taxon>
        <taxon>Sar</taxon>
        <taxon>Stramenopiles</taxon>
        <taxon>Ochrophyta</taxon>
        <taxon>Dictyochophyceae</taxon>
        <taxon>Dictyochales</taxon>
        <taxon>Dictyochaceae</taxon>
        <taxon>Octactis</taxon>
    </lineage>
</organism>
<keyword evidence="2" id="KW-0378">Hydrolase</keyword>
<gene>
    <name evidence="3" type="ORF">DSPE1174_LOCUS33491</name>
</gene>
<dbReference type="SUPFAM" id="SSF52499">
    <property type="entry name" value="Isochorismatase-like hydrolases"/>
    <property type="match status" value="1"/>
</dbReference>
<name>A0A7S2MS91_9STRA</name>
<evidence type="ECO:0000256" key="2">
    <source>
        <dbReference type="ARBA" id="ARBA00022801"/>
    </source>
</evidence>
<dbReference type="Gene3D" id="3.40.50.850">
    <property type="entry name" value="Isochorismatase-like"/>
    <property type="match status" value="1"/>
</dbReference>
<dbReference type="InterPro" id="IPR052347">
    <property type="entry name" value="Isochorismatase_Nicotinamidase"/>
</dbReference>
<dbReference type="PANTHER" id="PTHR11080">
    <property type="entry name" value="PYRAZINAMIDASE/NICOTINAMIDASE"/>
    <property type="match status" value="1"/>
</dbReference>
<dbReference type="GO" id="GO:0016787">
    <property type="term" value="F:hydrolase activity"/>
    <property type="evidence" value="ECO:0007669"/>
    <property type="project" value="UniProtKB-KW"/>
</dbReference>
<comment type="similarity">
    <text evidence="1">Belongs to the isochorismatase family.</text>
</comment>
<dbReference type="EMBL" id="HBGS01064226">
    <property type="protein sequence ID" value="CAD9499211.1"/>
    <property type="molecule type" value="Transcribed_RNA"/>
</dbReference>
<protein>
    <recommendedName>
        <fullName evidence="4">Isochorismatase-like domain-containing protein</fullName>
    </recommendedName>
</protein>
<accession>A0A7S2MS91</accession>
<dbReference type="AlphaFoldDB" id="A0A7S2MS91"/>
<evidence type="ECO:0000256" key="1">
    <source>
        <dbReference type="ARBA" id="ARBA00006336"/>
    </source>
</evidence>
<sequence length="295" mass="31795">MAASQEQGEIVTMGAQILLEGCSSEKINDGIALLIIDPQNDFHPPDGSLAVPGAVEDSQRIASLIDSNMDSIGRIVVTLDSHHPMHIGHANFWVGQDDNTPSPFTQITAESIRAGEWRARDDAVQAWALIYAEQLEAGGRFTIMIWPDHCLLGSTGHAVHPVLYSALSAWSTHRGRCVDWLLKGQNNLTEMYSALKAEVEIPEDPTTSLNKPMIDMLANHPKVVCCGEAKSHCVNFTVRDLLAAWPEGRAGDIVVLGDCCSPVGGFEAQADQFEGDMKNAGVVVCTAAECMSACQ</sequence>